<dbReference type="InterPro" id="IPR050117">
    <property type="entry name" value="MAPK"/>
</dbReference>
<dbReference type="Gene3D" id="1.10.510.10">
    <property type="entry name" value="Transferase(Phosphotransferase) domain 1"/>
    <property type="match status" value="1"/>
</dbReference>
<organism evidence="6 7">
    <name type="scientific">Crucibulum laeve</name>
    <dbReference type="NCBI Taxonomy" id="68775"/>
    <lineage>
        <taxon>Eukaryota</taxon>
        <taxon>Fungi</taxon>
        <taxon>Dikarya</taxon>
        <taxon>Basidiomycota</taxon>
        <taxon>Agaricomycotina</taxon>
        <taxon>Agaricomycetes</taxon>
        <taxon>Agaricomycetidae</taxon>
        <taxon>Agaricales</taxon>
        <taxon>Agaricineae</taxon>
        <taxon>Nidulariaceae</taxon>
        <taxon>Crucibulum</taxon>
    </lineage>
</organism>
<feature type="compositionally biased region" description="Acidic residues" evidence="4">
    <location>
        <begin position="260"/>
        <end position="276"/>
    </location>
</feature>
<evidence type="ECO:0000313" key="6">
    <source>
        <dbReference type="EMBL" id="TFK42174.1"/>
    </source>
</evidence>
<dbReference type="Gene3D" id="3.30.200.20">
    <property type="entry name" value="Phosphorylase Kinase, domain 1"/>
    <property type="match status" value="1"/>
</dbReference>
<keyword evidence="2" id="KW-0547">Nucleotide-binding</keyword>
<evidence type="ECO:0000256" key="4">
    <source>
        <dbReference type="SAM" id="MobiDB-lite"/>
    </source>
</evidence>
<evidence type="ECO:0000313" key="7">
    <source>
        <dbReference type="Proteomes" id="UP000308652"/>
    </source>
</evidence>
<dbReference type="STRING" id="68775.A0A5C3M9N3"/>
<dbReference type="InterPro" id="IPR011009">
    <property type="entry name" value="Kinase-like_dom_sf"/>
</dbReference>
<reference evidence="6 7" key="1">
    <citation type="journal article" date="2019" name="Nat. Ecol. Evol.">
        <title>Megaphylogeny resolves global patterns of mushroom evolution.</title>
        <authorList>
            <person name="Varga T."/>
            <person name="Krizsan K."/>
            <person name="Foldi C."/>
            <person name="Dima B."/>
            <person name="Sanchez-Garcia M."/>
            <person name="Sanchez-Ramirez S."/>
            <person name="Szollosi G.J."/>
            <person name="Szarkandi J.G."/>
            <person name="Papp V."/>
            <person name="Albert L."/>
            <person name="Andreopoulos W."/>
            <person name="Angelini C."/>
            <person name="Antonin V."/>
            <person name="Barry K.W."/>
            <person name="Bougher N.L."/>
            <person name="Buchanan P."/>
            <person name="Buyck B."/>
            <person name="Bense V."/>
            <person name="Catcheside P."/>
            <person name="Chovatia M."/>
            <person name="Cooper J."/>
            <person name="Damon W."/>
            <person name="Desjardin D."/>
            <person name="Finy P."/>
            <person name="Geml J."/>
            <person name="Haridas S."/>
            <person name="Hughes K."/>
            <person name="Justo A."/>
            <person name="Karasinski D."/>
            <person name="Kautmanova I."/>
            <person name="Kiss B."/>
            <person name="Kocsube S."/>
            <person name="Kotiranta H."/>
            <person name="LaButti K.M."/>
            <person name="Lechner B.E."/>
            <person name="Liimatainen K."/>
            <person name="Lipzen A."/>
            <person name="Lukacs Z."/>
            <person name="Mihaltcheva S."/>
            <person name="Morgado L.N."/>
            <person name="Niskanen T."/>
            <person name="Noordeloos M.E."/>
            <person name="Ohm R.A."/>
            <person name="Ortiz-Santana B."/>
            <person name="Ovrebo C."/>
            <person name="Racz N."/>
            <person name="Riley R."/>
            <person name="Savchenko A."/>
            <person name="Shiryaev A."/>
            <person name="Soop K."/>
            <person name="Spirin V."/>
            <person name="Szebenyi C."/>
            <person name="Tomsovsky M."/>
            <person name="Tulloss R.E."/>
            <person name="Uehling J."/>
            <person name="Grigoriev I.V."/>
            <person name="Vagvolgyi C."/>
            <person name="Papp T."/>
            <person name="Martin F.M."/>
            <person name="Miettinen O."/>
            <person name="Hibbett D.S."/>
            <person name="Nagy L.G."/>
        </authorList>
    </citation>
    <scope>NUCLEOTIDE SEQUENCE [LARGE SCALE GENOMIC DNA]</scope>
    <source>
        <strain evidence="6 7">CBS 166.37</strain>
    </source>
</reference>
<keyword evidence="6" id="KW-0808">Transferase</keyword>
<evidence type="ECO:0000256" key="1">
    <source>
        <dbReference type="ARBA" id="ARBA00022527"/>
    </source>
</evidence>
<proteinExistence type="predicted"/>
<name>A0A5C3M9N3_9AGAR</name>
<dbReference type="GO" id="GO:0004674">
    <property type="term" value="F:protein serine/threonine kinase activity"/>
    <property type="evidence" value="ECO:0007669"/>
    <property type="project" value="UniProtKB-KW"/>
</dbReference>
<keyword evidence="6" id="KW-0418">Kinase</keyword>
<dbReference type="GO" id="GO:0005524">
    <property type="term" value="F:ATP binding"/>
    <property type="evidence" value="ECO:0007669"/>
    <property type="project" value="UniProtKB-KW"/>
</dbReference>
<evidence type="ECO:0000259" key="5">
    <source>
        <dbReference type="PROSITE" id="PS50011"/>
    </source>
</evidence>
<feature type="compositionally biased region" description="Basic and acidic residues" evidence="4">
    <location>
        <begin position="277"/>
        <end position="299"/>
    </location>
</feature>
<sequence>MPWRRAIMASKPDVLSIEDVPQSHYDIVKEGPVSTVARTWLKIEQGEAQWIVVKTATTYKKFSKEPHDILKELRILSQLEHPNIIEVLGSFHDDEQATLNVYMPYIPISLSDLLCSPFFSPHPFLPLRVQDSEISLYEEQFTALAKAIVVQILCALAYLHDESRRIAHRDIKPENILLTRDGRVQLIDFGIAWKEENEEAKNWDLWPEYLGQLYFEVSTGAYRAPELLFGTRNYDPTAIDLWSFGATFAQFFTPLRLISDDDDDEDEDDDNEESENDDKYRYEEDHKDDDTGSKEGLGDVKSDISTTSFSTHSLKPFIIPKYLRIGYPGTQWRRDSLYNGDRGEIGLAWSIFKIHGTPSEETWPEFATFPSASSVVFNIVPAVPLYRLLPNLPSSSLPSCASTHLSPSSPAASSKSSSVAAASSIHSGTATPLPPPNSALDLLSRFLVYPLGKRLSAHEALRHPWFTEGPLLLPQGYELPEAQRHLNGVSMDQWRGKTLTELLEAVGERVVSDEQSESR</sequence>
<feature type="domain" description="Protein kinase" evidence="5">
    <location>
        <begin position="22"/>
        <end position="466"/>
    </location>
</feature>
<evidence type="ECO:0000256" key="2">
    <source>
        <dbReference type="ARBA" id="ARBA00022741"/>
    </source>
</evidence>
<dbReference type="Proteomes" id="UP000308652">
    <property type="component" value="Unassembled WGS sequence"/>
</dbReference>
<keyword evidence="1" id="KW-0723">Serine/threonine-protein kinase</keyword>
<dbReference type="InterPro" id="IPR000719">
    <property type="entry name" value="Prot_kinase_dom"/>
</dbReference>
<dbReference type="EMBL" id="ML213593">
    <property type="protein sequence ID" value="TFK42174.1"/>
    <property type="molecule type" value="Genomic_DNA"/>
</dbReference>
<keyword evidence="3" id="KW-0067">ATP-binding</keyword>
<dbReference type="Pfam" id="PF00069">
    <property type="entry name" value="Pkinase"/>
    <property type="match status" value="1"/>
</dbReference>
<dbReference type="SUPFAM" id="SSF56112">
    <property type="entry name" value="Protein kinase-like (PK-like)"/>
    <property type="match status" value="1"/>
</dbReference>
<feature type="region of interest" description="Disordered" evidence="4">
    <location>
        <begin position="259"/>
        <end position="299"/>
    </location>
</feature>
<dbReference type="SMART" id="SM00220">
    <property type="entry name" value="S_TKc"/>
    <property type="match status" value="1"/>
</dbReference>
<gene>
    <name evidence="6" type="ORF">BDQ12DRAFT_625146</name>
</gene>
<evidence type="ECO:0000256" key="3">
    <source>
        <dbReference type="ARBA" id="ARBA00022840"/>
    </source>
</evidence>
<dbReference type="PROSITE" id="PS50011">
    <property type="entry name" value="PROTEIN_KINASE_DOM"/>
    <property type="match status" value="1"/>
</dbReference>
<dbReference type="InterPro" id="IPR008271">
    <property type="entry name" value="Ser/Thr_kinase_AS"/>
</dbReference>
<dbReference type="AlphaFoldDB" id="A0A5C3M9N3"/>
<protein>
    <submittedName>
        <fullName evidence="6">Kinase-like domain-containing protein</fullName>
    </submittedName>
</protein>
<dbReference type="PANTHER" id="PTHR24055">
    <property type="entry name" value="MITOGEN-ACTIVATED PROTEIN KINASE"/>
    <property type="match status" value="1"/>
</dbReference>
<dbReference type="PROSITE" id="PS00108">
    <property type="entry name" value="PROTEIN_KINASE_ST"/>
    <property type="match status" value="1"/>
</dbReference>
<keyword evidence="7" id="KW-1185">Reference proteome</keyword>
<dbReference type="OrthoDB" id="413582at2759"/>
<accession>A0A5C3M9N3</accession>